<dbReference type="PRINTS" id="PR00455">
    <property type="entry name" value="HTHTETR"/>
</dbReference>
<proteinExistence type="predicted"/>
<keyword evidence="1 2" id="KW-0238">DNA-binding</keyword>
<accession>L0K9W8</accession>
<dbReference type="Pfam" id="PF08359">
    <property type="entry name" value="TetR_C_4"/>
    <property type="match status" value="1"/>
</dbReference>
<dbReference type="InterPro" id="IPR036271">
    <property type="entry name" value="Tet_transcr_reg_TetR-rel_C_sf"/>
</dbReference>
<dbReference type="HOGENOM" id="CLU_069356_12_2_9"/>
<feature type="domain" description="HTH tetR-type" evidence="3">
    <location>
        <begin position="1"/>
        <end position="61"/>
    </location>
</feature>
<dbReference type="Pfam" id="PF00440">
    <property type="entry name" value="TetR_N"/>
    <property type="match status" value="1"/>
</dbReference>
<dbReference type="PROSITE" id="PS50977">
    <property type="entry name" value="HTH_TETR_2"/>
    <property type="match status" value="1"/>
</dbReference>
<dbReference type="InterPro" id="IPR009057">
    <property type="entry name" value="Homeodomain-like_sf"/>
</dbReference>
<dbReference type="PROSITE" id="PS01081">
    <property type="entry name" value="HTH_TETR_1"/>
    <property type="match status" value="1"/>
</dbReference>
<keyword evidence="5" id="KW-1185">Reference proteome</keyword>
<dbReference type="SUPFAM" id="SSF46689">
    <property type="entry name" value="Homeodomain-like"/>
    <property type="match status" value="1"/>
</dbReference>
<dbReference type="Proteomes" id="UP000010880">
    <property type="component" value="Chromosome"/>
</dbReference>
<dbReference type="SUPFAM" id="SSF48498">
    <property type="entry name" value="Tetracyclin repressor-like, C-terminal domain"/>
    <property type="match status" value="1"/>
</dbReference>
<dbReference type="InterPro" id="IPR013570">
    <property type="entry name" value="Tscrpt_reg_YsiA_C"/>
</dbReference>
<dbReference type="InterPro" id="IPR050624">
    <property type="entry name" value="HTH-type_Tx_Regulator"/>
</dbReference>
<reference evidence="5" key="1">
    <citation type="submission" date="2012-02" db="EMBL/GenBank/DDBJ databases">
        <title>The complete genome of Halobacteroides halobius DSM 5150.</title>
        <authorList>
            <person name="Lucas S."/>
            <person name="Copeland A."/>
            <person name="Lapidus A."/>
            <person name="Glavina del Rio T."/>
            <person name="Dalin E."/>
            <person name="Tice H."/>
            <person name="Bruce D."/>
            <person name="Goodwin L."/>
            <person name="Pitluck S."/>
            <person name="Peters L."/>
            <person name="Mikhailova N."/>
            <person name="Gu W."/>
            <person name="Kyrpides N."/>
            <person name="Mavromatis K."/>
            <person name="Ivanova N."/>
            <person name="Brettin T."/>
            <person name="Detter J.C."/>
            <person name="Han C."/>
            <person name="Larimer F."/>
            <person name="Land M."/>
            <person name="Hauser L."/>
            <person name="Markowitz V."/>
            <person name="Cheng J.-F."/>
            <person name="Hugenholtz P."/>
            <person name="Woyke T."/>
            <person name="Wu D."/>
            <person name="Tindall B."/>
            <person name="Pomrenke H."/>
            <person name="Brambilla E."/>
            <person name="Klenk H.-P."/>
            <person name="Eisen J.A."/>
        </authorList>
    </citation>
    <scope>NUCLEOTIDE SEQUENCE [LARGE SCALE GENOMIC DNA]</scope>
    <source>
        <strain evidence="5">ATCC 35273 / DSM 5150 / MD-1</strain>
    </source>
</reference>
<evidence type="ECO:0000313" key="4">
    <source>
        <dbReference type="EMBL" id="AGB41174.1"/>
    </source>
</evidence>
<dbReference type="Gene3D" id="1.10.10.60">
    <property type="entry name" value="Homeodomain-like"/>
    <property type="match status" value="1"/>
</dbReference>
<dbReference type="EMBL" id="CP003359">
    <property type="protein sequence ID" value="AGB41174.1"/>
    <property type="molecule type" value="Genomic_DNA"/>
</dbReference>
<dbReference type="Gene3D" id="1.10.357.10">
    <property type="entry name" value="Tetracycline Repressor, domain 2"/>
    <property type="match status" value="1"/>
</dbReference>
<name>L0K9W8_HALHC</name>
<protein>
    <submittedName>
        <fullName evidence="4">Transcriptional regulator</fullName>
    </submittedName>
</protein>
<dbReference type="InterPro" id="IPR001647">
    <property type="entry name" value="HTH_TetR"/>
</dbReference>
<sequence length="187" mass="21517">MDKKELIRNSAIKVIAAEGYHNTTVKMIAQKAEIAVGTIYNYFSNKGEILNYIFEVEFNKRIELLQQLKQKNISLKEKIMIFLDKHFADLKANSDTATVLIQESKLPRKHSLEAINNFMNKLPDLLAKIIDQAREKEEIRIVNSQLVANIIFHTIRGVATKVVKDNKLSFTEAKKELLDQIWFGLSK</sequence>
<dbReference type="KEGG" id="hhl:Halha_1227"/>
<evidence type="ECO:0000259" key="3">
    <source>
        <dbReference type="PROSITE" id="PS50977"/>
    </source>
</evidence>
<dbReference type="eggNOG" id="COG1309">
    <property type="taxonomic scope" value="Bacteria"/>
</dbReference>
<dbReference type="OrthoDB" id="9812484at2"/>
<evidence type="ECO:0000313" key="5">
    <source>
        <dbReference type="Proteomes" id="UP000010880"/>
    </source>
</evidence>
<dbReference type="AlphaFoldDB" id="L0K9W8"/>
<evidence type="ECO:0000256" key="2">
    <source>
        <dbReference type="PROSITE-ProRule" id="PRU00335"/>
    </source>
</evidence>
<dbReference type="GO" id="GO:0003677">
    <property type="term" value="F:DNA binding"/>
    <property type="evidence" value="ECO:0007669"/>
    <property type="project" value="UniProtKB-UniRule"/>
</dbReference>
<gene>
    <name evidence="4" type="ordered locus">Halha_1227</name>
</gene>
<organism evidence="4 5">
    <name type="scientific">Halobacteroides halobius (strain ATCC 35273 / DSM 5150 / MD-1)</name>
    <dbReference type="NCBI Taxonomy" id="748449"/>
    <lineage>
        <taxon>Bacteria</taxon>
        <taxon>Bacillati</taxon>
        <taxon>Bacillota</taxon>
        <taxon>Clostridia</taxon>
        <taxon>Halanaerobiales</taxon>
        <taxon>Halobacteroidaceae</taxon>
        <taxon>Halobacteroides</taxon>
    </lineage>
</organism>
<dbReference type="PANTHER" id="PTHR43479:SF11">
    <property type="entry name" value="ACREF_ENVCD OPERON REPRESSOR-RELATED"/>
    <property type="match status" value="1"/>
</dbReference>
<dbReference type="PANTHER" id="PTHR43479">
    <property type="entry name" value="ACREF/ENVCD OPERON REPRESSOR-RELATED"/>
    <property type="match status" value="1"/>
</dbReference>
<dbReference type="STRING" id="748449.Halha_1227"/>
<dbReference type="RefSeq" id="WP_015326896.1">
    <property type="nucleotide sequence ID" value="NC_019978.1"/>
</dbReference>
<feature type="DNA-binding region" description="H-T-H motif" evidence="2">
    <location>
        <begin position="24"/>
        <end position="43"/>
    </location>
</feature>
<dbReference type="InterPro" id="IPR023772">
    <property type="entry name" value="DNA-bd_HTH_TetR-type_CS"/>
</dbReference>
<evidence type="ECO:0000256" key="1">
    <source>
        <dbReference type="ARBA" id="ARBA00023125"/>
    </source>
</evidence>